<feature type="region of interest" description="Disordered" evidence="4">
    <location>
        <begin position="165"/>
        <end position="191"/>
    </location>
</feature>
<feature type="domain" description="PDZ" evidence="5">
    <location>
        <begin position="14"/>
        <end position="94"/>
    </location>
</feature>
<dbReference type="PANTHER" id="PTHR24214:SF31">
    <property type="entry name" value="PDZ DOMAIN-CONTAINING PROTEIN"/>
    <property type="match status" value="1"/>
</dbReference>
<dbReference type="PROSITE" id="PS50106">
    <property type="entry name" value="PDZ"/>
    <property type="match status" value="1"/>
</dbReference>
<feature type="compositionally biased region" description="Polar residues" evidence="4">
    <location>
        <begin position="206"/>
        <end position="220"/>
    </location>
</feature>
<dbReference type="InterPro" id="IPR050604">
    <property type="entry name" value="PDZ-LIM_domain"/>
</dbReference>
<sequence length="430" mass="46288">MQRHRYRMTYETISVRMNRSDTTIRWGFTIRAQGDQLIIDRVEAESLSDKAGVKEGDRVESINGRPSRGVDAHTANRLVNDAYNEVRLSLQRYVASHTCLPWTLSEKDNKMVVEEARPGFGSGFGHGTTNFSSTNTFNNSSSNNFSSQNQYSSIGGGNYGNTGGSFPGFGGNSNASRSSHHQSQSVYNSSSAPVVIPTNVVNNSSQRYNSNFNSGSRAPFTTNSSNNYTTSTSNSINQATNYNSIPTGFTKSNDAPSSYGSGAGANNYANTNTGSAAPPASFYGYNGGAPSDGYGKGAGGVPLNQFTYVQTNNLPASHDNGGLSPGKMYYHSPSSRSKRDLSPGASIQHLQYNSPMNLYSSETAADQYFQQTGVHPENPPPRDSKTPAYLTSETKKLIEEEARGRSSRGRSPSSQSSCFKRISHAVGADL</sequence>
<dbReference type="GO" id="GO:0001725">
    <property type="term" value="C:stress fiber"/>
    <property type="evidence" value="ECO:0007669"/>
    <property type="project" value="TreeGrafter"/>
</dbReference>
<keyword evidence="2" id="KW-0963">Cytoplasm</keyword>
<dbReference type="GO" id="GO:0030018">
    <property type="term" value="C:Z disc"/>
    <property type="evidence" value="ECO:0007669"/>
    <property type="project" value="TreeGrafter"/>
</dbReference>
<feature type="compositionally biased region" description="Low complexity" evidence="4">
    <location>
        <begin position="221"/>
        <end position="237"/>
    </location>
</feature>
<dbReference type="SUPFAM" id="SSF50156">
    <property type="entry name" value="PDZ domain-like"/>
    <property type="match status" value="1"/>
</dbReference>
<dbReference type="EMBL" id="CAJGYM010000160">
    <property type="protein sequence ID" value="CAD6199202.1"/>
    <property type="molecule type" value="Genomic_DNA"/>
</dbReference>
<dbReference type="GO" id="GO:0030036">
    <property type="term" value="P:actin cytoskeleton organization"/>
    <property type="evidence" value="ECO:0007669"/>
    <property type="project" value="TreeGrafter"/>
</dbReference>
<name>A0A8S1HV24_9PELO</name>
<evidence type="ECO:0000313" key="6">
    <source>
        <dbReference type="EMBL" id="CAD6199202.1"/>
    </source>
</evidence>
<evidence type="ECO:0000259" key="5">
    <source>
        <dbReference type="PROSITE" id="PS50106"/>
    </source>
</evidence>
<keyword evidence="3" id="KW-0479">Metal-binding</keyword>
<dbReference type="GO" id="GO:0051371">
    <property type="term" value="F:muscle alpha-actinin binding"/>
    <property type="evidence" value="ECO:0007669"/>
    <property type="project" value="TreeGrafter"/>
</dbReference>
<evidence type="ECO:0000256" key="3">
    <source>
        <dbReference type="ARBA" id="ARBA00023038"/>
    </source>
</evidence>
<dbReference type="SMART" id="SM00735">
    <property type="entry name" value="ZM"/>
    <property type="match status" value="1"/>
</dbReference>
<dbReference type="InterPro" id="IPR006643">
    <property type="entry name" value="Zasp-like_motif"/>
</dbReference>
<dbReference type="GO" id="GO:0003779">
    <property type="term" value="F:actin binding"/>
    <property type="evidence" value="ECO:0007669"/>
    <property type="project" value="TreeGrafter"/>
</dbReference>
<keyword evidence="3" id="KW-0862">Zinc</keyword>
<feature type="region of interest" description="Disordered" evidence="4">
    <location>
        <begin position="312"/>
        <end position="342"/>
    </location>
</feature>
<gene>
    <name evidence="6" type="ORF">CAUJ_LOCUS15106</name>
</gene>
<dbReference type="Pfam" id="PF00595">
    <property type="entry name" value="PDZ"/>
    <property type="match status" value="1"/>
</dbReference>
<accession>A0A8S1HV24</accession>
<keyword evidence="7" id="KW-1185">Reference proteome</keyword>
<dbReference type="OrthoDB" id="44841at2759"/>
<dbReference type="GO" id="GO:0031941">
    <property type="term" value="C:filamentous actin"/>
    <property type="evidence" value="ECO:0007669"/>
    <property type="project" value="TreeGrafter"/>
</dbReference>
<dbReference type="InterPro" id="IPR001478">
    <property type="entry name" value="PDZ"/>
</dbReference>
<reference evidence="6" key="1">
    <citation type="submission" date="2020-10" db="EMBL/GenBank/DDBJ databases">
        <authorList>
            <person name="Kikuchi T."/>
        </authorList>
    </citation>
    <scope>NUCLEOTIDE SEQUENCE</scope>
    <source>
        <strain evidence="6">NKZ352</strain>
    </source>
</reference>
<feature type="region of interest" description="Disordered" evidence="4">
    <location>
        <begin position="206"/>
        <end position="238"/>
    </location>
</feature>
<comment type="subcellular location">
    <subcellularLocation>
        <location evidence="1">Cytoplasm</location>
    </subcellularLocation>
</comment>
<dbReference type="PANTHER" id="PTHR24214">
    <property type="entry name" value="PDZ AND LIM DOMAIN PROTEIN ZASP"/>
    <property type="match status" value="1"/>
</dbReference>
<dbReference type="GO" id="GO:0061061">
    <property type="term" value="P:muscle structure development"/>
    <property type="evidence" value="ECO:0007669"/>
    <property type="project" value="TreeGrafter"/>
</dbReference>
<evidence type="ECO:0000256" key="2">
    <source>
        <dbReference type="ARBA" id="ARBA00022490"/>
    </source>
</evidence>
<protein>
    <recommendedName>
        <fullName evidence="5">PDZ domain-containing protein</fullName>
    </recommendedName>
</protein>
<feature type="compositionally biased region" description="Polar residues" evidence="4">
    <location>
        <begin position="175"/>
        <end position="191"/>
    </location>
</feature>
<dbReference type="AlphaFoldDB" id="A0A8S1HV24"/>
<evidence type="ECO:0000256" key="1">
    <source>
        <dbReference type="ARBA" id="ARBA00004496"/>
    </source>
</evidence>
<dbReference type="Gene3D" id="2.30.42.10">
    <property type="match status" value="1"/>
</dbReference>
<organism evidence="6 7">
    <name type="scientific">Caenorhabditis auriculariae</name>
    <dbReference type="NCBI Taxonomy" id="2777116"/>
    <lineage>
        <taxon>Eukaryota</taxon>
        <taxon>Metazoa</taxon>
        <taxon>Ecdysozoa</taxon>
        <taxon>Nematoda</taxon>
        <taxon>Chromadorea</taxon>
        <taxon>Rhabditida</taxon>
        <taxon>Rhabditina</taxon>
        <taxon>Rhabditomorpha</taxon>
        <taxon>Rhabditoidea</taxon>
        <taxon>Rhabditidae</taxon>
        <taxon>Peloderinae</taxon>
        <taxon>Caenorhabditis</taxon>
    </lineage>
</organism>
<keyword evidence="3" id="KW-0440">LIM domain</keyword>
<feature type="region of interest" description="Disordered" evidence="4">
    <location>
        <begin position="371"/>
        <end position="430"/>
    </location>
</feature>
<dbReference type="InterPro" id="IPR036034">
    <property type="entry name" value="PDZ_sf"/>
</dbReference>
<dbReference type="GO" id="GO:0005912">
    <property type="term" value="C:adherens junction"/>
    <property type="evidence" value="ECO:0007669"/>
    <property type="project" value="TreeGrafter"/>
</dbReference>
<proteinExistence type="predicted"/>
<evidence type="ECO:0000313" key="7">
    <source>
        <dbReference type="Proteomes" id="UP000835052"/>
    </source>
</evidence>
<evidence type="ECO:0000256" key="4">
    <source>
        <dbReference type="SAM" id="MobiDB-lite"/>
    </source>
</evidence>
<feature type="compositionally biased region" description="Basic and acidic residues" evidence="4">
    <location>
        <begin position="393"/>
        <end position="404"/>
    </location>
</feature>
<dbReference type="SMART" id="SM00228">
    <property type="entry name" value="PDZ"/>
    <property type="match status" value="1"/>
</dbReference>
<dbReference type="Proteomes" id="UP000835052">
    <property type="component" value="Unassembled WGS sequence"/>
</dbReference>
<comment type="caution">
    <text evidence="6">The sequence shown here is derived from an EMBL/GenBank/DDBJ whole genome shotgun (WGS) entry which is preliminary data.</text>
</comment>